<proteinExistence type="inferred from homology"/>
<sequence length="706" mass="81777">MRIRKRIQEIDQLLSKIESNEPLYIEDTVEESVQPIKNKGISVIVPLYKSRKYLHQLIENINAFKTTTFEVIFVLNGDKDSVEEDRETLNSLTKEFKYHIIESGHGASIARNKGIDVAQYSHTLFLDADDTLHPHTLFELSNHLDFANISVFHLYNVHNEKIEQDNIIEKEKNQLKGQLTSDYMKLTKILSMNGAKLIPTHYLKTIRFDDTLTSGEDVVLMTHIIARFRPLTNVIDSTVCIYYRQMTEHSVSRQSMSYTFNVTDRISVIQALAQLLDTEDDISIRQFIMNRMDAQAGFINRYLHHDVTAYQQVIQDLQRIHAEYLPYQTVNKGLAQTLYIGYCFAPYNDTSGVILGKRIAERQVPADVISNNMSDVRTTDYTLNELSDPYIAKHYGINSKSSFSNYQLMNAFVQQGAKKLRNNTYKEIYSRVLWPASHLLAWKLKTEMTRWIAEFSDPVLYDIKNKERHSKVPFTYVNRIKRQAPAEYHPYIDNNLYNLVELLPFIFADEIVFTNNKQRTQMIKRFTEDIQQAIIKKSVITPHPTLDAQYYEKQRALITVDKATFNIGYFGNFYETRGLKEIQELIDQPELIETLNPSNLPLAFHIFTSSPASVRQMVSLYEMHEVHVYEALPYFEFLNATKQFDALIVMDAHTKGIKEENPYLPSKLSDYKGSGVPVIAYCEKGSPMDDMESIQGIKIRMKEDDA</sequence>
<dbReference type="InterPro" id="IPR001173">
    <property type="entry name" value="Glyco_trans_2-like"/>
</dbReference>
<protein>
    <recommendedName>
        <fullName evidence="2">Glycosyltransferase 2-like domain-containing protein</fullName>
    </recommendedName>
</protein>
<dbReference type="EMBL" id="PIXC01000009">
    <property type="protein sequence ID" value="PKE26379.1"/>
    <property type="molecule type" value="Genomic_DNA"/>
</dbReference>
<dbReference type="Proteomes" id="UP000233482">
    <property type="component" value="Unassembled WGS sequence"/>
</dbReference>
<comment type="caution">
    <text evidence="3">The sequence shown here is derived from an EMBL/GenBank/DDBJ whole genome shotgun (WGS) entry which is preliminary data.</text>
</comment>
<comment type="similarity">
    <text evidence="1">Belongs to the glycosyltransferase 2 family.</text>
</comment>
<reference evidence="3 4" key="1">
    <citation type="submission" date="2017-12" db="EMBL/GenBank/DDBJ databases">
        <title>Genomics of Macrococcus caseolyticus.</title>
        <authorList>
            <person name="MacFadyen A.C."/>
            <person name="Paterson G.K."/>
        </authorList>
    </citation>
    <scope>NUCLEOTIDE SEQUENCE [LARGE SCALE GENOMIC DNA]</scope>
    <source>
        <strain evidence="3 4">5788_EF188</strain>
    </source>
</reference>
<dbReference type="InterPro" id="IPR029044">
    <property type="entry name" value="Nucleotide-diphossugar_trans"/>
</dbReference>
<dbReference type="GO" id="GO:0016758">
    <property type="term" value="F:hexosyltransferase activity"/>
    <property type="evidence" value="ECO:0007669"/>
    <property type="project" value="UniProtKB-ARBA"/>
</dbReference>
<feature type="domain" description="Glycosyltransferase 2-like" evidence="2">
    <location>
        <begin position="42"/>
        <end position="150"/>
    </location>
</feature>
<organism evidence="3 4">
    <name type="scientific">Macrococcoides caseolyticum</name>
    <dbReference type="NCBI Taxonomy" id="69966"/>
    <lineage>
        <taxon>Bacteria</taxon>
        <taxon>Bacillati</taxon>
        <taxon>Bacillota</taxon>
        <taxon>Bacilli</taxon>
        <taxon>Bacillales</taxon>
        <taxon>Staphylococcaceae</taxon>
        <taxon>Macrococcoides</taxon>
    </lineage>
</organism>
<evidence type="ECO:0000259" key="2">
    <source>
        <dbReference type="Pfam" id="PF00535"/>
    </source>
</evidence>
<accession>A0A855GKC0</accession>
<gene>
    <name evidence="3" type="ORF">CW686_05320</name>
</gene>
<dbReference type="PANTHER" id="PTHR22916">
    <property type="entry name" value="GLYCOSYLTRANSFERASE"/>
    <property type="match status" value="1"/>
</dbReference>
<evidence type="ECO:0000313" key="3">
    <source>
        <dbReference type="EMBL" id="PKE26379.1"/>
    </source>
</evidence>
<evidence type="ECO:0000256" key="1">
    <source>
        <dbReference type="ARBA" id="ARBA00006739"/>
    </source>
</evidence>
<dbReference type="SUPFAM" id="SSF53448">
    <property type="entry name" value="Nucleotide-diphospho-sugar transferases"/>
    <property type="match status" value="1"/>
</dbReference>
<dbReference type="PANTHER" id="PTHR22916:SF3">
    <property type="entry name" value="UDP-GLCNAC:BETAGAL BETA-1,3-N-ACETYLGLUCOSAMINYLTRANSFERASE-LIKE PROTEIN 1"/>
    <property type="match status" value="1"/>
</dbReference>
<dbReference type="Gene3D" id="3.90.550.10">
    <property type="entry name" value="Spore Coat Polysaccharide Biosynthesis Protein SpsA, Chain A"/>
    <property type="match status" value="1"/>
</dbReference>
<dbReference type="AlphaFoldDB" id="A0A855GKC0"/>
<dbReference type="Pfam" id="PF00535">
    <property type="entry name" value="Glycos_transf_2"/>
    <property type="match status" value="1"/>
</dbReference>
<name>A0A855GKC0_9STAP</name>
<dbReference type="RefSeq" id="WP_101140482.1">
    <property type="nucleotide sequence ID" value="NZ_CP073801.1"/>
</dbReference>
<evidence type="ECO:0000313" key="4">
    <source>
        <dbReference type="Proteomes" id="UP000233482"/>
    </source>
</evidence>
<dbReference type="CDD" id="cd00761">
    <property type="entry name" value="Glyco_tranf_GTA_type"/>
    <property type="match status" value="1"/>
</dbReference>